<protein>
    <submittedName>
        <fullName evidence="3">Uncharacterized protein LOC113214155</fullName>
    </submittedName>
</protein>
<feature type="compositionally biased region" description="Low complexity" evidence="1">
    <location>
        <begin position="242"/>
        <end position="254"/>
    </location>
</feature>
<proteinExistence type="predicted"/>
<accession>A0A9C6X5E6</accession>
<feature type="compositionally biased region" description="Basic residues" evidence="1">
    <location>
        <begin position="156"/>
        <end position="165"/>
    </location>
</feature>
<dbReference type="KEGG" id="foc:113214155"/>
<dbReference type="AlphaFoldDB" id="A0A9C6X5E6"/>
<reference evidence="3" key="1">
    <citation type="submission" date="2025-08" db="UniProtKB">
        <authorList>
            <consortium name="RefSeq"/>
        </authorList>
    </citation>
    <scope>IDENTIFICATION</scope>
    <source>
        <tissue evidence="3">Whole organism</tissue>
    </source>
</reference>
<dbReference type="GeneID" id="113214155"/>
<feature type="region of interest" description="Disordered" evidence="1">
    <location>
        <begin position="242"/>
        <end position="266"/>
    </location>
</feature>
<dbReference type="InterPro" id="IPR013083">
    <property type="entry name" value="Znf_RING/FYVE/PHD"/>
</dbReference>
<feature type="region of interest" description="Disordered" evidence="1">
    <location>
        <begin position="153"/>
        <end position="203"/>
    </location>
</feature>
<sequence>MTFLSGEDEVVDLSPSLNHKRSPYPSPGLSHSLGPSLLLDKAMRITSGLNTVYLLYAGIWCQIWKANYDKILQDFASLHFNVIGSFVLKSDTWSPDVIDAGKDFVQGWHIRVWSRIRSLLVASVPFIVLQLRCHCLHIDGVFAGIMQKHCYGAPQRGRRRGRPRRVPTGNTPPRVRRPVGRPPGPARRARRAGDPRERGVGRGVHGIQPIGEVIVLSDDDEEDIYHVPADDLDFEVNGPAAIAAPPAQPQQQPLQLPPQQPPQQALQQPECSNCMHGVPTHLIMDCHHLALCSDCAQLFPHFLPNCPNCGLAIRSLVRVRFN</sequence>
<dbReference type="Gene3D" id="3.30.40.10">
    <property type="entry name" value="Zinc/RING finger domain, C3HC4 (zinc finger)"/>
    <property type="match status" value="1"/>
</dbReference>
<name>A0A9C6X5E6_FRAOC</name>
<evidence type="ECO:0000313" key="2">
    <source>
        <dbReference type="Proteomes" id="UP000504606"/>
    </source>
</evidence>
<dbReference type="Pfam" id="PF13920">
    <property type="entry name" value="zf-C3HC4_3"/>
    <property type="match status" value="1"/>
</dbReference>
<evidence type="ECO:0000256" key="1">
    <source>
        <dbReference type="SAM" id="MobiDB-lite"/>
    </source>
</evidence>
<gene>
    <name evidence="3" type="primary">LOC113214155</name>
</gene>
<dbReference type="Proteomes" id="UP000504606">
    <property type="component" value="Unplaced"/>
</dbReference>
<evidence type="ECO:0000313" key="3">
    <source>
        <dbReference type="RefSeq" id="XP_052129409.1"/>
    </source>
</evidence>
<organism evidence="2 3">
    <name type="scientific">Frankliniella occidentalis</name>
    <name type="common">Western flower thrips</name>
    <name type="synonym">Euthrips occidentalis</name>
    <dbReference type="NCBI Taxonomy" id="133901"/>
    <lineage>
        <taxon>Eukaryota</taxon>
        <taxon>Metazoa</taxon>
        <taxon>Ecdysozoa</taxon>
        <taxon>Arthropoda</taxon>
        <taxon>Hexapoda</taxon>
        <taxon>Insecta</taxon>
        <taxon>Pterygota</taxon>
        <taxon>Neoptera</taxon>
        <taxon>Paraneoptera</taxon>
        <taxon>Thysanoptera</taxon>
        <taxon>Terebrantia</taxon>
        <taxon>Thripoidea</taxon>
        <taxon>Thripidae</taxon>
        <taxon>Frankliniella</taxon>
    </lineage>
</organism>
<keyword evidence="2" id="KW-1185">Reference proteome</keyword>
<feature type="compositionally biased region" description="Basic and acidic residues" evidence="1">
    <location>
        <begin position="191"/>
        <end position="200"/>
    </location>
</feature>
<dbReference type="RefSeq" id="XP_052129409.1">
    <property type="nucleotide sequence ID" value="XM_052273449.1"/>
</dbReference>